<gene>
    <name evidence="1" type="ORF">HMPREF9726_02199</name>
</gene>
<dbReference type="HOGENOM" id="CLU_209289_0_0_12"/>
<sequence length="55" mass="6336">MTRLVDISKSISCNMNEINQKSELIASEIDRAMNMTEENKQAVSKIFSYLERLVI</sequence>
<dbReference type="EMBL" id="AGDV01000021">
    <property type="protein sequence ID" value="EMB30514.1"/>
    <property type="molecule type" value="Genomic_DNA"/>
</dbReference>
<dbReference type="Proteomes" id="UP000011705">
    <property type="component" value="Chromosome"/>
</dbReference>
<protein>
    <submittedName>
        <fullName evidence="1">Uncharacterized protein</fullName>
    </submittedName>
</protein>
<proteinExistence type="predicted"/>
<evidence type="ECO:0000313" key="1">
    <source>
        <dbReference type="EMBL" id="EMB30514.1"/>
    </source>
</evidence>
<comment type="caution">
    <text evidence="1">The sequence shown here is derived from an EMBL/GenBank/DDBJ whole genome shotgun (WGS) entry which is preliminary data.</text>
</comment>
<reference evidence="1" key="1">
    <citation type="submission" date="2012-01" db="EMBL/GenBank/DDBJ databases">
        <title>The Genome Sequence of Treponema denticola H-22.</title>
        <authorList>
            <consortium name="The Broad Institute Genome Sequencing Platform"/>
            <person name="Earl A."/>
            <person name="Ward D."/>
            <person name="Feldgarden M."/>
            <person name="Gevers D."/>
            <person name="Blanton J.M."/>
            <person name="Fenno C.J."/>
            <person name="Baranova O.V."/>
            <person name="Mathney J."/>
            <person name="Dewhirst F.E."/>
            <person name="Izard J."/>
            <person name="Young S.K."/>
            <person name="Zeng Q."/>
            <person name="Gargeya S."/>
            <person name="Fitzgerald M."/>
            <person name="Haas B."/>
            <person name="Abouelleil A."/>
            <person name="Alvarado L."/>
            <person name="Arachchi H.M."/>
            <person name="Berlin A."/>
            <person name="Chapman S.B."/>
            <person name="Gearin G."/>
            <person name="Goldberg J."/>
            <person name="Griggs A."/>
            <person name="Gujja S."/>
            <person name="Hansen M."/>
            <person name="Heiman D."/>
            <person name="Howarth C."/>
            <person name="Larimer J."/>
            <person name="Lui A."/>
            <person name="MacDonald P.J.P."/>
            <person name="McCowen C."/>
            <person name="Montmayeur A."/>
            <person name="Murphy C."/>
            <person name="Neiman D."/>
            <person name="Pearson M."/>
            <person name="Priest M."/>
            <person name="Roberts A."/>
            <person name="Saif S."/>
            <person name="Shea T."/>
            <person name="Sisk P."/>
            <person name="Stolte C."/>
            <person name="Sykes S."/>
            <person name="Wortman J."/>
            <person name="Nusbaum C."/>
            <person name="Birren B."/>
        </authorList>
    </citation>
    <scope>NUCLEOTIDE SEQUENCE [LARGE SCALE GENOMIC DNA]</scope>
    <source>
        <strain evidence="1">H-22</strain>
    </source>
</reference>
<accession>A0A0E2E1Y9</accession>
<dbReference type="PATRIC" id="fig|999432.5.peg.2284"/>
<name>A0A0E2E1Y9_TREDN</name>
<dbReference type="AlphaFoldDB" id="A0A0E2E1Y9"/>
<organism evidence="1">
    <name type="scientific">Treponema denticola H-22</name>
    <dbReference type="NCBI Taxonomy" id="999432"/>
    <lineage>
        <taxon>Bacteria</taxon>
        <taxon>Pseudomonadati</taxon>
        <taxon>Spirochaetota</taxon>
        <taxon>Spirochaetia</taxon>
        <taxon>Spirochaetales</taxon>
        <taxon>Treponemataceae</taxon>
        <taxon>Treponema</taxon>
    </lineage>
</organism>